<comment type="similarity">
    <text evidence="2 12">Belongs to the major facilitator superfamily. Sugar transporter (TC 2.A.1.1) family.</text>
</comment>
<dbReference type="InterPro" id="IPR005829">
    <property type="entry name" value="Sugar_transporter_CS"/>
</dbReference>
<gene>
    <name evidence="15" type="ORF">EES38_02005</name>
</gene>
<dbReference type="PANTHER" id="PTHR48020">
    <property type="entry name" value="PROTON MYO-INOSITOL COTRANSPORTER"/>
    <property type="match status" value="1"/>
</dbReference>
<proteinExistence type="inferred from homology"/>
<evidence type="ECO:0000256" key="11">
    <source>
        <dbReference type="ARBA" id="ARBA00076792"/>
    </source>
</evidence>
<feature type="transmembrane region" description="Helical" evidence="13">
    <location>
        <begin position="12"/>
        <end position="34"/>
    </location>
</feature>
<keyword evidence="5" id="KW-0762">Sugar transport</keyword>
<feature type="transmembrane region" description="Helical" evidence="13">
    <location>
        <begin position="385"/>
        <end position="405"/>
    </location>
</feature>
<keyword evidence="3 12" id="KW-0813">Transport</keyword>
<dbReference type="RefSeq" id="WP_124935487.1">
    <property type="nucleotide sequence ID" value="NZ_RJVQ01000001.1"/>
</dbReference>
<keyword evidence="7 13" id="KW-1133">Transmembrane helix</keyword>
<feature type="transmembrane region" description="Helical" evidence="13">
    <location>
        <begin position="356"/>
        <end position="378"/>
    </location>
</feature>
<evidence type="ECO:0000256" key="1">
    <source>
        <dbReference type="ARBA" id="ARBA00004651"/>
    </source>
</evidence>
<evidence type="ECO:0000313" key="16">
    <source>
        <dbReference type="Proteomes" id="UP000281112"/>
    </source>
</evidence>
<evidence type="ECO:0000256" key="12">
    <source>
        <dbReference type="RuleBase" id="RU003346"/>
    </source>
</evidence>
<dbReference type="PROSITE" id="PS00217">
    <property type="entry name" value="SUGAR_TRANSPORT_2"/>
    <property type="match status" value="1"/>
</dbReference>
<dbReference type="PRINTS" id="PR00171">
    <property type="entry name" value="SUGRTRNSPORT"/>
</dbReference>
<keyword evidence="6 13" id="KW-0812">Transmembrane</keyword>
<dbReference type="InterPro" id="IPR036259">
    <property type="entry name" value="MFS_trans_sf"/>
</dbReference>
<sequence>MSTTKSEHNVAYVLYVCLVAAFGGLLLGFDSSVISGAIEPLSQHYQLTASEKGWAVSNVIIGCIIGCFTAGSLADKYGRKIALIITALLFAVSALGSAIATDFTVFVIFRMIGGLAIGTACVVSPVYIAEVAPKDMRGRASTMNLVCLVGGQLLVLISNYLIARGATDLWLADMGWRWMLGSELIPCVLFLLLIGFIPESPRWNVMKNRDESALKTLTRISNESHALELLKQIKESVRSTIQEENQPKEKVKFTKRTVIFLVIGVGLATFNQLTGINVIQYFGPTLLMNVTDSVQEAMFMSIFLVGLQFAGVIVGLQLIDTLGRRPLLLWGSVGTAICLLITFVTFFMGVKGFASVIGLLGFMFIFGITWAQVIWAVISEIFPNHLRAVGTGFSISAMWISSFVISQTFPMLNESSWLVDRFHGGFPLLVFAVGGAISWWFVKAYVPETKGIPLEEMEDLVLKHNASRKDHHAAKVVQ</sequence>
<accession>A0A3N9TKN5</accession>
<reference evidence="15 16" key="1">
    <citation type="submission" date="2018-11" db="EMBL/GenBank/DDBJ databases">
        <title>Vibrio LJC006 sp. nov., isolated from seawater during the bloom of the enteromorpha.</title>
        <authorList>
            <person name="Liang J."/>
        </authorList>
    </citation>
    <scope>NUCLEOTIDE SEQUENCE [LARGE SCALE GENOMIC DNA]</scope>
    <source>
        <strain evidence="15 16">LJC006</strain>
    </source>
</reference>
<dbReference type="SUPFAM" id="SSF103473">
    <property type="entry name" value="MFS general substrate transporter"/>
    <property type="match status" value="1"/>
</dbReference>
<evidence type="ECO:0000256" key="6">
    <source>
        <dbReference type="ARBA" id="ARBA00022692"/>
    </source>
</evidence>
<evidence type="ECO:0000256" key="8">
    <source>
        <dbReference type="ARBA" id="ARBA00023136"/>
    </source>
</evidence>
<dbReference type="Pfam" id="PF00083">
    <property type="entry name" value="Sugar_tr"/>
    <property type="match status" value="1"/>
</dbReference>
<dbReference type="PANTHER" id="PTHR48020:SF12">
    <property type="entry name" value="PROTON MYO-INOSITOL COTRANSPORTER"/>
    <property type="match status" value="1"/>
</dbReference>
<feature type="transmembrane region" description="Helical" evidence="13">
    <location>
        <begin position="107"/>
        <end position="129"/>
    </location>
</feature>
<evidence type="ECO:0000256" key="5">
    <source>
        <dbReference type="ARBA" id="ARBA00022597"/>
    </source>
</evidence>
<evidence type="ECO:0000256" key="3">
    <source>
        <dbReference type="ARBA" id="ARBA00022448"/>
    </source>
</evidence>
<organism evidence="15 16">
    <name type="scientific">Vibrio viridaestus</name>
    <dbReference type="NCBI Taxonomy" id="2487322"/>
    <lineage>
        <taxon>Bacteria</taxon>
        <taxon>Pseudomonadati</taxon>
        <taxon>Pseudomonadota</taxon>
        <taxon>Gammaproteobacteria</taxon>
        <taxon>Vibrionales</taxon>
        <taxon>Vibrionaceae</taxon>
        <taxon>Vibrio</taxon>
    </lineage>
</organism>
<keyword evidence="16" id="KW-1185">Reference proteome</keyword>
<dbReference type="Proteomes" id="UP000281112">
    <property type="component" value="Unassembled WGS sequence"/>
</dbReference>
<dbReference type="GO" id="GO:0022857">
    <property type="term" value="F:transmembrane transporter activity"/>
    <property type="evidence" value="ECO:0007669"/>
    <property type="project" value="InterPro"/>
</dbReference>
<evidence type="ECO:0000313" key="15">
    <source>
        <dbReference type="EMBL" id="RQW64837.1"/>
    </source>
</evidence>
<feature type="domain" description="Major facilitator superfamily (MFS) profile" evidence="14">
    <location>
        <begin position="16"/>
        <end position="450"/>
    </location>
</feature>
<dbReference type="InterPro" id="IPR050814">
    <property type="entry name" value="Myo-inositol_Transporter"/>
</dbReference>
<evidence type="ECO:0000256" key="4">
    <source>
        <dbReference type="ARBA" id="ARBA00022475"/>
    </source>
</evidence>
<dbReference type="OrthoDB" id="5368493at2"/>
<feature type="transmembrane region" description="Helical" evidence="13">
    <location>
        <begin position="175"/>
        <end position="197"/>
    </location>
</feature>
<feature type="transmembrane region" description="Helical" evidence="13">
    <location>
        <begin position="328"/>
        <end position="350"/>
    </location>
</feature>
<dbReference type="InterPro" id="IPR005828">
    <property type="entry name" value="MFS_sugar_transport-like"/>
</dbReference>
<dbReference type="GO" id="GO:0005886">
    <property type="term" value="C:plasma membrane"/>
    <property type="evidence" value="ECO:0007669"/>
    <property type="project" value="UniProtKB-SubCell"/>
</dbReference>
<dbReference type="PROSITE" id="PS50850">
    <property type="entry name" value="MFS"/>
    <property type="match status" value="1"/>
</dbReference>
<evidence type="ECO:0000256" key="13">
    <source>
        <dbReference type="SAM" id="Phobius"/>
    </source>
</evidence>
<comment type="subcellular location">
    <subcellularLocation>
        <location evidence="1">Cell membrane</location>
        <topology evidence="1">Multi-pass membrane protein</topology>
    </subcellularLocation>
</comment>
<keyword evidence="4" id="KW-1003">Cell membrane</keyword>
<evidence type="ECO:0000256" key="9">
    <source>
        <dbReference type="ARBA" id="ARBA00050593"/>
    </source>
</evidence>
<feature type="transmembrane region" description="Helical" evidence="13">
    <location>
        <begin position="258"/>
        <end position="282"/>
    </location>
</feature>
<dbReference type="AlphaFoldDB" id="A0A3N9TKN5"/>
<dbReference type="InterPro" id="IPR020846">
    <property type="entry name" value="MFS_dom"/>
</dbReference>
<keyword evidence="8 13" id="KW-0472">Membrane</keyword>
<name>A0A3N9TKN5_9VIBR</name>
<feature type="transmembrane region" description="Helical" evidence="13">
    <location>
        <begin position="297"/>
        <end position="316"/>
    </location>
</feature>
<evidence type="ECO:0000256" key="10">
    <source>
        <dbReference type="ARBA" id="ARBA00070440"/>
    </source>
</evidence>
<protein>
    <recommendedName>
        <fullName evidence="10">D-xylose-proton symporter</fullName>
    </recommendedName>
    <alternativeName>
        <fullName evidence="11">D-xylose transporter</fullName>
    </alternativeName>
</protein>
<dbReference type="FunFam" id="1.20.1250.20:FF:000122">
    <property type="entry name" value="D-xylose transporter XylE"/>
    <property type="match status" value="1"/>
</dbReference>
<evidence type="ECO:0000256" key="7">
    <source>
        <dbReference type="ARBA" id="ARBA00022989"/>
    </source>
</evidence>
<feature type="transmembrane region" description="Helical" evidence="13">
    <location>
        <begin position="54"/>
        <end position="74"/>
    </location>
</feature>
<evidence type="ECO:0000256" key="2">
    <source>
        <dbReference type="ARBA" id="ARBA00010992"/>
    </source>
</evidence>
<comment type="catalytic activity">
    <reaction evidence="9">
        <text>D-xylose(in) + H(+)(in) = D-xylose(out) + H(+)(out)</text>
        <dbReference type="Rhea" id="RHEA:28959"/>
        <dbReference type="ChEBI" id="CHEBI:15378"/>
        <dbReference type="ChEBI" id="CHEBI:53455"/>
    </reaction>
    <physiologicalReaction direction="right-to-left" evidence="9">
        <dbReference type="Rhea" id="RHEA:28961"/>
    </physiologicalReaction>
</comment>
<dbReference type="EMBL" id="RJVQ01000001">
    <property type="protein sequence ID" value="RQW64837.1"/>
    <property type="molecule type" value="Genomic_DNA"/>
</dbReference>
<feature type="transmembrane region" description="Helical" evidence="13">
    <location>
        <begin position="425"/>
        <end position="442"/>
    </location>
</feature>
<evidence type="ECO:0000259" key="14">
    <source>
        <dbReference type="PROSITE" id="PS50850"/>
    </source>
</evidence>
<dbReference type="InterPro" id="IPR003663">
    <property type="entry name" value="Sugar/inositol_transpt"/>
</dbReference>
<feature type="transmembrane region" description="Helical" evidence="13">
    <location>
        <begin position="81"/>
        <end position="101"/>
    </location>
</feature>
<feature type="transmembrane region" description="Helical" evidence="13">
    <location>
        <begin position="141"/>
        <end position="163"/>
    </location>
</feature>
<comment type="caution">
    <text evidence="15">The sequence shown here is derived from an EMBL/GenBank/DDBJ whole genome shotgun (WGS) entry which is preliminary data.</text>
</comment>
<dbReference type="NCBIfam" id="TIGR00879">
    <property type="entry name" value="SP"/>
    <property type="match status" value="1"/>
</dbReference>
<dbReference type="Gene3D" id="1.20.1250.20">
    <property type="entry name" value="MFS general substrate transporter like domains"/>
    <property type="match status" value="2"/>
</dbReference>